<keyword evidence="2" id="KW-1185">Reference proteome</keyword>
<proteinExistence type="predicted"/>
<dbReference type="KEGG" id="ehx:EMIHUDRAFT_223786"/>
<accession>A0A0D3KU28</accession>
<dbReference type="HOGENOM" id="CLU_2445408_0_0_1"/>
<dbReference type="GeneID" id="17284533"/>
<dbReference type="EnsemblProtists" id="EOD39263">
    <property type="protein sequence ID" value="EOD39263"/>
    <property type="gene ID" value="EMIHUDRAFT_223786"/>
</dbReference>
<dbReference type="Proteomes" id="UP000013827">
    <property type="component" value="Unassembled WGS sequence"/>
</dbReference>
<dbReference type="PaxDb" id="2903-EOD39263"/>
<organism evidence="1 2">
    <name type="scientific">Emiliania huxleyi (strain CCMP1516)</name>
    <dbReference type="NCBI Taxonomy" id="280463"/>
    <lineage>
        <taxon>Eukaryota</taxon>
        <taxon>Haptista</taxon>
        <taxon>Haptophyta</taxon>
        <taxon>Prymnesiophyceae</taxon>
        <taxon>Isochrysidales</taxon>
        <taxon>Noelaerhabdaceae</taxon>
        <taxon>Emiliania</taxon>
    </lineage>
</organism>
<dbReference type="RefSeq" id="XP_005791692.1">
    <property type="nucleotide sequence ID" value="XM_005791635.1"/>
</dbReference>
<reference evidence="1" key="2">
    <citation type="submission" date="2024-10" db="UniProtKB">
        <authorList>
            <consortium name="EnsemblProtists"/>
        </authorList>
    </citation>
    <scope>IDENTIFICATION</scope>
</reference>
<evidence type="ECO:0000313" key="2">
    <source>
        <dbReference type="Proteomes" id="UP000013827"/>
    </source>
</evidence>
<dbReference type="AlphaFoldDB" id="A0A0D3KU28"/>
<reference evidence="2" key="1">
    <citation type="journal article" date="2013" name="Nature">
        <title>Pan genome of the phytoplankton Emiliania underpins its global distribution.</title>
        <authorList>
            <person name="Read B.A."/>
            <person name="Kegel J."/>
            <person name="Klute M.J."/>
            <person name="Kuo A."/>
            <person name="Lefebvre S.C."/>
            <person name="Maumus F."/>
            <person name="Mayer C."/>
            <person name="Miller J."/>
            <person name="Monier A."/>
            <person name="Salamov A."/>
            <person name="Young J."/>
            <person name="Aguilar M."/>
            <person name="Claverie J.M."/>
            <person name="Frickenhaus S."/>
            <person name="Gonzalez K."/>
            <person name="Herman E.K."/>
            <person name="Lin Y.C."/>
            <person name="Napier J."/>
            <person name="Ogata H."/>
            <person name="Sarno A.F."/>
            <person name="Shmutz J."/>
            <person name="Schroeder D."/>
            <person name="de Vargas C."/>
            <person name="Verret F."/>
            <person name="von Dassow P."/>
            <person name="Valentin K."/>
            <person name="Van de Peer Y."/>
            <person name="Wheeler G."/>
            <person name="Dacks J.B."/>
            <person name="Delwiche C.F."/>
            <person name="Dyhrman S.T."/>
            <person name="Glockner G."/>
            <person name="John U."/>
            <person name="Richards T."/>
            <person name="Worden A.Z."/>
            <person name="Zhang X."/>
            <person name="Grigoriev I.V."/>
            <person name="Allen A.E."/>
            <person name="Bidle K."/>
            <person name="Borodovsky M."/>
            <person name="Bowler C."/>
            <person name="Brownlee C."/>
            <person name="Cock J.M."/>
            <person name="Elias M."/>
            <person name="Gladyshev V.N."/>
            <person name="Groth M."/>
            <person name="Guda C."/>
            <person name="Hadaegh A."/>
            <person name="Iglesias-Rodriguez M.D."/>
            <person name="Jenkins J."/>
            <person name="Jones B.M."/>
            <person name="Lawson T."/>
            <person name="Leese F."/>
            <person name="Lindquist E."/>
            <person name="Lobanov A."/>
            <person name="Lomsadze A."/>
            <person name="Malik S.B."/>
            <person name="Marsh M.E."/>
            <person name="Mackinder L."/>
            <person name="Mock T."/>
            <person name="Mueller-Roeber B."/>
            <person name="Pagarete A."/>
            <person name="Parker M."/>
            <person name="Probert I."/>
            <person name="Quesneville H."/>
            <person name="Raines C."/>
            <person name="Rensing S.A."/>
            <person name="Riano-Pachon D.M."/>
            <person name="Richier S."/>
            <person name="Rokitta S."/>
            <person name="Shiraiwa Y."/>
            <person name="Soanes D.M."/>
            <person name="van der Giezen M."/>
            <person name="Wahlund T.M."/>
            <person name="Williams B."/>
            <person name="Wilson W."/>
            <person name="Wolfe G."/>
            <person name="Wurch L.L."/>
        </authorList>
    </citation>
    <scope>NUCLEOTIDE SEQUENCE</scope>
</reference>
<protein>
    <submittedName>
        <fullName evidence="1">Uncharacterized protein</fullName>
    </submittedName>
</protein>
<sequence length="90" mass="9744">MPGALELLGAAVTGLGFDELRDRIDAEPDDTLREAVLELQAQIAQDVDAARRRLVEQPALAMALKLISPEQMAALPAEQRAQVEALLRAQ</sequence>
<name>A0A0D3KU28_EMIH1</name>
<evidence type="ECO:0000313" key="1">
    <source>
        <dbReference type="EnsemblProtists" id="EOD39263"/>
    </source>
</evidence>